<dbReference type="InterPro" id="IPR036388">
    <property type="entry name" value="WH-like_DNA-bd_sf"/>
</dbReference>
<dbReference type="NCBIfam" id="TIGR02325">
    <property type="entry name" value="C_P_lyase_phnF"/>
    <property type="match status" value="1"/>
</dbReference>
<dbReference type="InterPro" id="IPR050679">
    <property type="entry name" value="Bact_HTH_transcr_reg"/>
</dbReference>
<organism evidence="5 6">
    <name type="scientific">Rhizobium jaguaris</name>
    <dbReference type="NCBI Taxonomy" id="1312183"/>
    <lineage>
        <taxon>Bacteria</taxon>
        <taxon>Pseudomonadati</taxon>
        <taxon>Pseudomonadota</taxon>
        <taxon>Alphaproteobacteria</taxon>
        <taxon>Hyphomicrobiales</taxon>
        <taxon>Rhizobiaceae</taxon>
        <taxon>Rhizobium/Agrobacterium group</taxon>
        <taxon>Rhizobium</taxon>
    </lineage>
</organism>
<gene>
    <name evidence="5" type="primary">phnF</name>
    <name evidence="5" type="ORF">CCGE525_02030</name>
</gene>
<dbReference type="OrthoDB" id="9800645at2"/>
<feature type="domain" description="HTH gntR-type" evidence="4">
    <location>
        <begin position="82"/>
        <end position="150"/>
    </location>
</feature>
<dbReference type="PROSITE" id="PS50949">
    <property type="entry name" value="HTH_GNTR"/>
    <property type="match status" value="1"/>
</dbReference>
<dbReference type="KEGG" id="rjg:CCGE525_02030"/>
<evidence type="ECO:0000313" key="5">
    <source>
        <dbReference type="EMBL" id="AYG57730.1"/>
    </source>
</evidence>
<dbReference type="SMART" id="SM00866">
    <property type="entry name" value="UTRA"/>
    <property type="match status" value="1"/>
</dbReference>
<keyword evidence="2" id="KW-0238">DNA-binding</keyword>
<dbReference type="SMART" id="SM00345">
    <property type="entry name" value="HTH_GNTR"/>
    <property type="match status" value="1"/>
</dbReference>
<protein>
    <submittedName>
        <fullName evidence="5">Phosphonate metabolism transcriptional regulator PhnF</fullName>
    </submittedName>
</protein>
<evidence type="ECO:0000259" key="4">
    <source>
        <dbReference type="PROSITE" id="PS50949"/>
    </source>
</evidence>
<accession>A0A387FEW9</accession>
<dbReference type="Pfam" id="PF07702">
    <property type="entry name" value="UTRA"/>
    <property type="match status" value="1"/>
</dbReference>
<dbReference type="PANTHER" id="PTHR44846:SF1">
    <property type="entry name" value="MANNOSYL-D-GLYCERATE TRANSPORT_METABOLISM SYSTEM REPRESSOR MNGR-RELATED"/>
    <property type="match status" value="1"/>
</dbReference>
<dbReference type="PANTHER" id="PTHR44846">
    <property type="entry name" value="MANNOSYL-D-GLYCERATE TRANSPORT/METABOLISM SYSTEM REPRESSOR MNGR-RELATED"/>
    <property type="match status" value="1"/>
</dbReference>
<dbReference type="InterPro" id="IPR000524">
    <property type="entry name" value="Tscrpt_reg_HTH_GntR"/>
</dbReference>
<dbReference type="Proteomes" id="UP000282195">
    <property type="component" value="Chromosome"/>
</dbReference>
<dbReference type="AlphaFoldDB" id="A0A387FEW9"/>
<keyword evidence="1" id="KW-0805">Transcription regulation</keyword>
<dbReference type="Gene3D" id="1.10.10.10">
    <property type="entry name" value="Winged helix-like DNA-binding domain superfamily/Winged helix DNA-binding domain"/>
    <property type="match status" value="1"/>
</dbReference>
<name>A0A387FEW9_9HYPH</name>
<dbReference type="SUPFAM" id="SSF64288">
    <property type="entry name" value="Chorismate lyase-like"/>
    <property type="match status" value="1"/>
</dbReference>
<keyword evidence="6" id="KW-1185">Reference proteome</keyword>
<dbReference type="InterPro" id="IPR011663">
    <property type="entry name" value="UTRA"/>
</dbReference>
<dbReference type="PRINTS" id="PR00035">
    <property type="entry name" value="HTHGNTR"/>
</dbReference>
<dbReference type="GO" id="GO:0003700">
    <property type="term" value="F:DNA-binding transcription factor activity"/>
    <property type="evidence" value="ECO:0007669"/>
    <property type="project" value="InterPro"/>
</dbReference>
<proteinExistence type="predicted"/>
<dbReference type="CDD" id="cd07377">
    <property type="entry name" value="WHTH_GntR"/>
    <property type="match status" value="1"/>
</dbReference>
<dbReference type="EMBL" id="CP032694">
    <property type="protein sequence ID" value="AYG57730.1"/>
    <property type="molecule type" value="Genomic_DNA"/>
</dbReference>
<dbReference type="InterPro" id="IPR012702">
    <property type="entry name" value="CP_lyase_PhnF"/>
</dbReference>
<evidence type="ECO:0000313" key="6">
    <source>
        <dbReference type="Proteomes" id="UP000282195"/>
    </source>
</evidence>
<dbReference type="Pfam" id="PF00392">
    <property type="entry name" value="GntR"/>
    <property type="match status" value="1"/>
</dbReference>
<evidence type="ECO:0000256" key="3">
    <source>
        <dbReference type="ARBA" id="ARBA00023163"/>
    </source>
</evidence>
<dbReference type="GO" id="GO:0045892">
    <property type="term" value="P:negative regulation of DNA-templated transcription"/>
    <property type="evidence" value="ECO:0007669"/>
    <property type="project" value="TreeGrafter"/>
</dbReference>
<keyword evidence="3" id="KW-0804">Transcription</keyword>
<sequence length="312" mass="35232">MSLAAEKHGKSQTQYNKGPYLIFAVRTFTDRLFHPYDDGRNDFGEAKSPDETWPGGHAQRIGNMASMAETGDIRSGEGHERGRLWRSVALSLREDIRNGKLVAGMQLMTELDMARHFDVSRFTVRRALAELEKEGLIRIEHGRGLFVAEDAIPYALGERTRWTENMSRASLESQRRILASTVEEADAVTLRNLELPRGAEVVVIDSMGEVSGRPLSMARSYFPAERFRGIDELLRLNPSRTVAYRSFGINDYKRKSTRIIARLPSVREAKTLKLPKTRPVIEIHKVDVDTEGRPISFGISCFSGDRVQLVIE</sequence>
<dbReference type="Gene3D" id="3.40.1410.10">
    <property type="entry name" value="Chorismate lyase-like"/>
    <property type="match status" value="1"/>
</dbReference>
<evidence type="ECO:0000256" key="1">
    <source>
        <dbReference type="ARBA" id="ARBA00023015"/>
    </source>
</evidence>
<evidence type="ECO:0000256" key="2">
    <source>
        <dbReference type="ARBA" id="ARBA00023125"/>
    </source>
</evidence>
<dbReference type="InterPro" id="IPR036390">
    <property type="entry name" value="WH_DNA-bd_sf"/>
</dbReference>
<dbReference type="GO" id="GO:0003677">
    <property type="term" value="F:DNA binding"/>
    <property type="evidence" value="ECO:0007669"/>
    <property type="project" value="UniProtKB-KW"/>
</dbReference>
<dbReference type="SUPFAM" id="SSF46785">
    <property type="entry name" value="Winged helix' DNA-binding domain"/>
    <property type="match status" value="1"/>
</dbReference>
<dbReference type="InterPro" id="IPR028978">
    <property type="entry name" value="Chorismate_lyase_/UTRA_dom_sf"/>
</dbReference>
<reference evidence="5 6" key="1">
    <citation type="submission" date="2018-10" db="EMBL/GenBank/DDBJ databases">
        <title>Rhizobium etli, R. leguminosarum and a new Rhizobium genospecies from Phaseolus dumosus.</title>
        <authorList>
            <person name="Ramirez-Puebla S.T."/>
            <person name="Rogel-Hernandez M.A."/>
            <person name="Guerrero G."/>
            <person name="Ormeno-Orrillo E."/>
            <person name="Martinez-Romero J.C."/>
            <person name="Negrete-Yankelevich S."/>
            <person name="Martinez-Romero E."/>
        </authorList>
    </citation>
    <scope>NUCLEOTIDE SEQUENCE [LARGE SCALE GENOMIC DNA]</scope>
    <source>
        <strain evidence="5 6">CCGE525</strain>
    </source>
</reference>